<proteinExistence type="predicted"/>
<dbReference type="KEGG" id="dar:Daro_2400"/>
<sequence>MRNNLSRICLFSSLMLLVTGNALAQQTAADPSQVSDQNKLEATLQPTWVIKPRISLTETWTDNANLNQGTNSKQSDLITEVAPGIQIQARTARLKGYLDYSLRGQQYAQNTNSARTQNSLNAFGTLEAIDNWLFLDFSGVIAQQSISAFGAQSPASTSVNSNSTETSTYRLSPYVRGQFGGIAEYMLRYNVSTTRSDSSTAAGIDISQLSGQLKGSTPFQRLKWTIDGNQQTTDYSTGRTTDAETYRGMLTYSLFPQFRISASGGWESNNYASATQESRTTHGYGFDWNPTERTQLSVFKERRFFGDGHNISFSHRFPMSSIQYTNTRDVSVLPDQFGYVGRGTVYDQYYQLFSGISDPVLRANFVNAFLAAFGINPKSQIVSSFISSQASIQRRQQLSYVIYGARNSITLLANRSENQSLLATSIGNDDFSKSTTIRQSGLSVNFAHRLSEISNLNLLLSRQENTGGTGSSLKATTTIYQLNVSTQLGAKTTGSLSVRRSEFDNSTTPFIENALIGMVTYIY</sequence>
<dbReference type="eggNOG" id="ENOG502Z9WX">
    <property type="taxonomic scope" value="Bacteria"/>
</dbReference>
<protein>
    <recommendedName>
        <fullName evidence="3">PEP-CTERM system associated protein</fullName>
    </recommendedName>
</protein>
<reference evidence="2" key="1">
    <citation type="submission" date="2005-08" db="EMBL/GenBank/DDBJ databases">
        <title>Complete sequence of Dechloromonas aromatica RCB.</title>
        <authorList>
            <person name="Salinero K.K."/>
            <person name="Copeland A."/>
            <person name="Lucas S."/>
            <person name="Lapidus A."/>
            <person name="Barry K."/>
            <person name="Detter J.C."/>
            <person name="Glavina T."/>
            <person name="Hammon N."/>
            <person name="Israni S."/>
            <person name="Pitluck S."/>
            <person name="Di Bartolo G."/>
            <person name="Trong S."/>
            <person name="Schmutz J."/>
            <person name="Larimer F."/>
            <person name="Land M."/>
            <person name="Ivanova N."/>
            <person name="Richardson P."/>
        </authorList>
    </citation>
    <scope>NUCLEOTIDE SEQUENCE</scope>
    <source>
        <strain evidence="2">RCB</strain>
    </source>
</reference>
<organism evidence="2">
    <name type="scientific">Dechloromonas aromatica (strain RCB)</name>
    <dbReference type="NCBI Taxonomy" id="159087"/>
    <lineage>
        <taxon>Bacteria</taxon>
        <taxon>Pseudomonadati</taxon>
        <taxon>Pseudomonadota</taxon>
        <taxon>Betaproteobacteria</taxon>
        <taxon>Rhodocyclales</taxon>
        <taxon>Azonexaceae</taxon>
        <taxon>Dechloromonas</taxon>
    </lineage>
</organism>
<feature type="chain" id="PRO_5004233392" description="PEP-CTERM system associated protein" evidence="1">
    <location>
        <begin position="25"/>
        <end position="523"/>
    </location>
</feature>
<name>Q47DE5_DECAR</name>
<dbReference type="InterPro" id="IPR017467">
    <property type="entry name" value="CHP03016_PEP-CTERM"/>
</dbReference>
<gene>
    <name evidence="2" type="ordered locus">Daro_2400</name>
</gene>
<accession>Q47DE5</accession>
<dbReference type="HOGENOM" id="CLU_037738_0_0_4"/>
<evidence type="ECO:0008006" key="3">
    <source>
        <dbReference type="Google" id="ProtNLM"/>
    </source>
</evidence>
<evidence type="ECO:0000313" key="2">
    <source>
        <dbReference type="EMBL" id="AAZ47136.1"/>
    </source>
</evidence>
<feature type="signal peptide" evidence="1">
    <location>
        <begin position="1"/>
        <end position="24"/>
    </location>
</feature>
<dbReference type="AlphaFoldDB" id="Q47DE5"/>
<dbReference type="STRING" id="159087.Daro_2400"/>
<dbReference type="NCBIfam" id="TIGR03016">
    <property type="entry name" value="pepcterm_hypo_1"/>
    <property type="match status" value="1"/>
</dbReference>
<dbReference type="EMBL" id="CP000089">
    <property type="protein sequence ID" value="AAZ47136.1"/>
    <property type="molecule type" value="Genomic_DNA"/>
</dbReference>
<keyword evidence="1" id="KW-0732">Signal</keyword>
<evidence type="ECO:0000256" key="1">
    <source>
        <dbReference type="SAM" id="SignalP"/>
    </source>
</evidence>